<dbReference type="AlphaFoldDB" id="A0A8S2LJ79"/>
<dbReference type="PANTHER" id="PTHR22595:SF171">
    <property type="entry name" value="BASIC ENDOCHITINASE B"/>
    <property type="match status" value="1"/>
</dbReference>
<reference evidence="8" key="1">
    <citation type="submission" date="2021-02" db="EMBL/GenBank/DDBJ databases">
        <authorList>
            <person name="Nowell W R."/>
        </authorList>
    </citation>
    <scope>NUCLEOTIDE SEQUENCE</scope>
</reference>
<dbReference type="EC" id="3.2.1.14" evidence="2"/>
<evidence type="ECO:0000313" key="9">
    <source>
        <dbReference type="Proteomes" id="UP000676336"/>
    </source>
</evidence>
<keyword evidence="4" id="KW-0378">Hydrolase</keyword>
<dbReference type="PANTHER" id="PTHR22595">
    <property type="entry name" value="CHITINASE-RELATED"/>
    <property type="match status" value="1"/>
</dbReference>
<comment type="caution">
    <text evidence="8">The sequence shown here is derived from an EMBL/GenBank/DDBJ whole genome shotgun (WGS) entry which is preliminary data.</text>
</comment>
<dbReference type="Gene3D" id="1.10.530.10">
    <property type="match status" value="1"/>
</dbReference>
<evidence type="ECO:0000313" key="8">
    <source>
        <dbReference type="EMBL" id="CAF3892466.1"/>
    </source>
</evidence>
<feature type="domain" description="Glycoside hydrolase family 19 catalytic" evidence="7">
    <location>
        <begin position="577"/>
        <end position="636"/>
    </location>
</feature>
<keyword evidence="3" id="KW-0732">Signal</keyword>
<dbReference type="SUPFAM" id="SSF53955">
    <property type="entry name" value="Lysozyme-like"/>
    <property type="match status" value="1"/>
</dbReference>
<keyword evidence="6" id="KW-0326">Glycosidase</keyword>
<dbReference type="Proteomes" id="UP000676336">
    <property type="component" value="Unassembled WGS sequence"/>
</dbReference>
<organism evidence="8 9">
    <name type="scientific">Rotaria magnacalcarata</name>
    <dbReference type="NCBI Taxonomy" id="392030"/>
    <lineage>
        <taxon>Eukaryota</taxon>
        <taxon>Metazoa</taxon>
        <taxon>Spiralia</taxon>
        <taxon>Gnathifera</taxon>
        <taxon>Rotifera</taxon>
        <taxon>Eurotatoria</taxon>
        <taxon>Bdelloidea</taxon>
        <taxon>Philodinida</taxon>
        <taxon>Philodinidae</taxon>
        <taxon>Rotaria</taxon>
    </lineage>
</organism>
<gene>
    <name evidence="8" type="ORF">SMN809_LOCUS6196</name>
</gene>
<name>A0A8S2LJ79_9BILA</name>
<dbReference type="Pfam" id="PF00182">
    <property type="entry name" value="Glyco_hydro_19"/>
    <property type="match status" value="1"/>
</dbReference>
<keyword evidence="5" id="KW-0119">Carbohydrate metabolism</keyword>
<dbReference type="InterPro" id="IPR000726">
    <property type="entry name" value="Glyco_hydro_19_cat"/>
</dbReference>
<dbReference type="CDD" id="cd00325">
    <property type="entry name" value="chitinase_GH19"/>
    <property type="match status" value="1"/>
</dbReference>
<evidence type="ECO:0000256" key="5">
    <source>
        <dbReference type="ARBA" id="ARBA00023277"/>
    </source>
</evidence>
<dbReference type="InterPro" id="IPR023346">
    <property type="entry name" value="Lysozyme-like_dom_sf"/>
</dbReference>
<dbReference type="GO" id="GO:0008843">
    <property type="term" value="F:endochitinase activity"/>
    <property type="evidence" value="ECO:0007669"/>
    <property type="project" value="UniProtKB-EC"/>
</dbReference>
<accession>A0A8S2LJ79</accession>
<evidence type="ECO:0000256" key="3">
    <source>
        <dbReference type="ARBA" id="ARBA00022729"/>
    </source>
</evidence>
<dbReference type="GO" id="GO:0006032">
    <property type="term" value="P:chitin catabolic process"/>
    <property type="evidence" value="ECO:0007669"/>
    <property type="project" value="InterPro"/>
</dbReference>
<sequence>MPSLRFLNAYLYHHNRSSWNDLSLPQLTKTACVSLINEHINLDSLAQAAPRLIYFRLQIEPYRGQFTREFLETYGFNNPEVKHVHVQMTLKKNINFAVIKFRFPEKILTNTITTAFGEIAYGQYECSLFDWHVIDDIKTTNNHTQWTHVHCGSFYIFHGEHVNKFVHLVCVPRNNSLREGIQAESITKTSIIPCPLDLPIDSNKYHADIISLQVCDISFYEQELLLVLQQYGYLGDMKIKTILKSIFIYSAVGSHEIKIGECFRDVEHLEYILRYCLLVPEINTHLLERNIVLQPFYFELTISMISLPYKLALATRSFCIGCSVKSYSIGQYGSSGSSFGGLGSGRSSFGGFGSSGRSFGGLGSRGSTCGGLGSSGTTFGGLGSSGNSIGGFGNSGSSFGGLGSSGSPFGGLGSSGSSFGSIGSGSSTFGDSRKGINSFGSLGGYGNPLGNVGNRIRTFGSLGGGGDSFGGLGIGRTAFGAPGQGWNSYPGLMQDKSVLSSGITSSQLKAIMPLNKHPEYLIHINNALVEGNINMPARKAAFLAQLAHESGQLRYMKEIASGEAYEGREDLGNNQPGDGKLFKGRGPIQLTGRANYAAAGKDLGLDLVNNPELVETPEVGFRTSVWFWNKRQLNKLADRNTLKDFRNITKKINGGNNGSADREKYWKQASKVLKEQ</sequence>
<comment type="catalytic activity">
    <reaction evidence="1">
        <text>Random endo-hydrolysis of N-acetyl-beta-D-glucosaminide (1-&gt;4)-beta-linkages in chitin and chitodextrins.</text>
        <dbReference type="EC" id="3.2.1.14"/>
    </reaction>
</comment>
<evidence type="ECO:0000256" key="1">
    <source>
        <dbReference type="ARBA" id="ARBA00000822"/>
    </source>
</evidence>
<proteinExistence type="predicted"/>
<evidence type="ECO:0000256" key="2">
    <source>
        <dbReference type="ARBA" id="ARBA00012729"/>
    </source>
</evidence>
<protein>
    <recommendedName>
        <fullName evidence="2">chitinase</fullName>
        <ecNumber evidence="2">3.2.1.14</ecNumber>
    </recommendedName>
</protein>
<dbReference type="GO" id="GO:0050832">
    <property type="term" value="P:defense response to fungus"/>
    <property type="evidence" value="ECO:0007669"/>
    <property type="project" value="TreeGrafter"/>
</dbReference>
<evidence type="ECO:0000256" key="6">
    <source>
        <dbReference type="ARBA" id="ARBA00023295"/>
    </source>
</evidence>
<dbReference type="GO" id="GO:0016998">
    <property type="term" value="P:cell wall macromolecule catabolic process"/>
    <property type="evidence" value="ECO:0007669"/>
    <property type="project" value="InterPro"/>
</dbReference>
<evidence type="ECO:0000259" key="7">
    <source>
        <dbReference type="Pfam" id="PF00182"/>
    </source>
</evidence>
<dbReference type="EMBL" id="CAJOBI010001648">
    <property type="protein sequence ID" value="CAF3892466.1"/>
    <property type="molecule type" value="Genomic_DNA"/>
</dbReference>
<evidence type="ECO:0000256" key="4">
    <source>
        <dbReference type="ARBA" id="ARBA00022801"/>
    </source>
</evidence>